<dbReference type="Pfam" id="PF00005">
    <property type="entry name" value="ABC_tran"/>
    <property type="match status" value="1"/>
</dbReference>
<dbReference type="Gene3D" id="3.40.50.300">
    <property type="entry name" value="P-loop containing nucleotide triphosphate hydrolases"/>
    <property type="match status" value="1"/>
</dbReference>
<name>A0A564ZIZ5_9BACT</name>
<organism evidence="5 6">
    <name type="scientific">Candidatus Methylomirabilis lanthanidiphila</name>
    <dbReference type="NCBI Taxonomy" id="2211376"/>
    <lineage>
        <taxon>Bacteria</taxon>
        <taxon>Candidatus Methylomirabilota</taxon>
        <taxon>Candidatus Methylomirabilia</taxon>
        <taxon>Candidatus Methylomirabilales</taxon>
        <taxon>Candidatus Methylomirabilaceae</taxon>
        <taxon>Candidatus Methylomirabilis</taxon>
    </lineage>
</organism>
<dbReference type="InterPro" id="IPR015854">
    <property type="entry name" value="ABC_transpr_LolD-like"/>
</dbReference>
<reference evidence="5 6" key="1">
    <citation type="submission" date="2019-07" db="EMBL/GenBank/DDBJ databases">
        <authorList>
            <person name="Cremers G."/>
        </authorList>
    </citation>
    <scope>NUCLEOTIDE SEQUENCE [LARGE SCALE GENOMIC DNA]</scope>
</reference>
<dbReference type="GO" id="GO:0098796">
    <property type="term" value="C:membrane protein complex"/>
    <property type="evidence" value="ECO:0007669"/>
    <property type="project" value="UniProtKB-ARBA"/>
</dbReference>
<evidence type="ECO:0000256" key="1">
    <source>
        <dbReference type="ARBA" id="ARBA00022448"/>
    </source>
</evidence>
<accession>A0A564ZIZ5</accession>
<evidence type="ECO:0000313" key="5">
    <source>
        <dbReference type="EMBL" id="VUZ85309.1"/>
    </source>
</evidence>
<keyword evidence="1" id="KW-0813">Transport</keyword>
<evidence type="ECO:0000259" key="4">
    <source>
        <dbReference type="PROSITE" id="PS50893"/>
    </source>
</evidence>
<dbReference type="AlphaFoldDB" id="A0A564ZIZ5"/>
<evidence type="ECO:0000313" key="6">
    <source>
        <dbReference type="Proteomes" id="UP000334340"/>
    </source>
</evidence>
<dbReference type="EMBL" id="CABIKM010000026">
    <property type="protein sequence ID" value="VUZ85309.1"/>
    <property type="molecule type" value="Genomic_DNA"/>
</dbReference>
<dbReference type="Proteomes" id="UP000334340">
    <property type="component" value="Unassembled WGS sequence"/>
</dbReference>
<dbReference type="FunFam" id="3.40.50.300:FF:000032">
    <property type="entry name" value="Export ABC transporter ATP-binding protein"/>
    <property type="match status" value="1"/>
</dbReference>
<dbReference type="InterPro" id="IPR027417">
    <property type="entry name" value="P-loop_NTPase"/>
</dbReference>
<dbReference type="GO" id="GO:0005886">
    <property type="term" value="C:plasma membrane"/>
    <property type="evidence" value="ECO:0007669"/>
    <property type="project" value="TreeGrafter"/>
</dbReference>
<keyword evidence="6" id="KW-1185">Reference proteome</keyword>
<keyword evidence="2" id="KW-0547">Nucleotide-binding</keyword>
<dbReference type="PANTHER" id="PTHR24220:SF86">
    <property type="entry name" value="ABC TRANSPORTER ABCH.1"/>
    <property type="match status" value="1"/>
</dbReference>
<dbReference type="SMART" id="SM00382">
    <property type="entry name" value="AAA"/>
    <property type="match status" value="1"/>
</dbReference>
<dbReference type="GO" id="GO:0022857">
    <property type="term" value="F:transmembrane transporter activity"/>
    <property type="evidence" value="ECO:0007669"/>
    <property type="project" value="TreeGrafter"/>
</dbReference>
<dbReference type="InterPro" id="IPR017871">
    <property type="entry name" value="ABC_transporter-like_CS"/>
</dbReference>
<gene>
    <name evidence="5" type="ORF">MELA_01692</name>
</gene>
<dbReference type="InterPro" id="IPR003439">
    <property type="entry name" value="ABC_transporter-like_ATP-bd"/>
</dbReference>
<dbReference type="SUPFAM" id="SSF52540">
    <property type="entry name" value="P-loop containing nucleoside triphosphate hydrolases"/>
    <property type="match status" value="1"/>
</dbReference>
<evidence type="ECO:0000256" key="2">
    <source>
        <dbReference type="ARBA" id="ARBA00022741"/>
    </source>
</evidence>
<dbReference type="InterPro" id="IPR003593">
    <property type="entry name" value="AAA+_ATPase"/>
</dbReference>
<keyword evidence="3 5" id="KW-0067">ATP-binding</keyword>
<dbReference type="PANTHER" id="PTHR24220">
    <property type="entry name" value="IMPORT ATP-BINDING PROTEIN"/>
    <property type="match status" value="1"/>
</dbReference>
<dbReference type="PROSITE" id="PS00211">
    <property type="entry name" value="ABC_TRANSPORTER_1"/>
    <property type="match status" value="1"/>
</dbReference>
<feature type="domain" description="ABC transporter" evidence="4">
    <location>
        <begin position="2"/>
        <end position="224"/>
    </location>
</feature>
<dbReference type="InterPro" id="IPR017911">
    <property type="entry name" value="MacB-like_ATP-bd"/>
</dbReference>
<dbReference type="GO" id="GO:0016887">
    <property type="term" value="F:ATP hydrolysis activity"/>
    <property type="evidence" value="ECO:0007669"/>
    <property type="project" value="InterPro"/>
</dbReference>
<sequence length="225" mass="24660">MIRLQQVSKVYSMGTAEVRALDGVTLTIGAGEFVALVGPSGCGKTTLLNLMAGIDRPTSGEVWLERDRLDRLSDDRLSRLRRNRVGIVYQFFNLLPTLTARENVALPLLLDGLQRGEVEQRVEQGLRRVGLTHRAEHWPHELSGGEQQRVAIARAIVVEPRVVLADEPTGNLDSVAGSVVLDLLEALHRDHGQTIVLATHSQEAVRRAGRVVHIRDGKLAGIEGP</sequence>
<dbReference type="GO" id="GO:0005524">
    <property type="term" value="F:ATP binding"/>
    <property type="evidence" value="ECO:0007669"/>
    <property type="project" value="UniProtKB-KW"/>
</dbReference>
<protein>
    <submittedName>
        <fullName evidence="5">Macrolide ABC transporter ATP-binding protein</fullName>
    </submittedName>
</protein>
<dbReference type="PROSITE" id="PS50893">
    <property type="entry name" value="ABC_TRANSPORTER_2"/>
    <property type="match status" value="1"/>
</dbReference>
<evidence type="ECO:0000256" key="3">
    <source>
        <dbReference type="ARBA" id="ARBA00022840"/>
    </source>
</evidence>
<dbReference type="CDD" id="cd03255">
    <property type="entry name" value="ABC_MJ0796_LolCDE_FtsE"/>
    <property type="match status" value="1"/>
</dbReference>
<proteinExistence type="predicted"/>